<dbReference type="InterPro" id="IPR016723">
    <property type="entry name" value="Tscrpt_reg_ArsR_prd"/>
</dbReference>
<protein>
    <submittedName>
        <fullName evidence="2">Transcriptional regulator, ArsR family</fullName>
    </submittedName>
</protein>
<dbReference type="eggNOG" id="arCOG00734">
    <property type="taxonomic scope" value="Archaea"/>
</dbReference>
<dbReference type="PIRSF" id="PIRSF018357">
    <property type="entry name" value="Trans_reg_ArsR_prd"/>
    <property type="match status" value="1"/>
</dbReference>
<dbReference type="InterPro" id="IPR001845">
    <property type="entry name" value="HTH_ArsR_DNA-bd_dom"/>
</dbReference>
<dbReference type="GeneID" id="4795556"/>
<dbReference type="Gene3D" id="1.10.10.10">
    <property type="entry name" value="Winged helix-like DNA-binding domain superfamily/Winged helix DNA-binding domain"/>
    <property type="match status" value="1"/>
</dbReference>
<name>A2SRN9_METLZ</name>
<gene>
    <name evidence="2" type="ordered locus">Mlab_0824</name>
</gene>
<dbReference type="OrthoDB" id="114909at2157"/>
<dbReference type="InterPro" id="IPR036388">
    <property type="entry name" value="WH-like_DNA-bd_sf"/>
</dbReference>
<dbReference type="GO" id="GO:0003700">
    <property type="term" value="F:DNA-binding transcription factor activity"/>
    <property type="evidence" value="ECO:0007669"/>
    <property type="project" value="InterPro"/>
</dbReference>
<dbReference type="Pfam" id="PF01022">
    <property type="entry name" value="HTH_5"/>
    <property type="match status" value="1"/>
</dbReference>
<sequence length="251" mass="28466">MATTLSSSLTEIRELKKEVTGLRMDLKRFIEHANQQHVQNALTDLKQNYAGLFANDQVETAKSELSSNMVADCGMRDKCYGVFLEFLQNTSQHIKDGRVSEEIIQSYRDQLKNMREAGPFDRCDTCFSQVYRLFEKQVDLMQSLGIYEDSSREQESITDIPEETAVSELLEPIANVLRFQILKSLAVQTRTFSDLSGLTGLRGGNLLFHIKKLTESGMILQSHDRGDYVITDKGFKALNAVSALYRETHHA</sequence>
<dbReference type="InterPro" id="IPR036390">
    <property type="entry name" value="WH_DNA-bd_sf"/>
</dbReference>
<dbReference type="CDD" id="cd00090">
    <property type="entry name" value="HTH_ARSR"/>
    <property type="match status" value="1"/>
</dbReference>
<dbReference type="STRING" id="410358.Mlab_0824"/>
<dbReference type="Proteomes" id="UP000000365">
    <property type="component" value="Chromosome"/>
</dbReference>
<reference evidence="2 3" key="1">
    <citation type="journal article" date="2009" name="Stand. Genomic Sci.">
        <title>Complete genome sequence of Methanocorpusculum labreanum type strain Z.</title>
        <authorList>
            <person name="Anderson I.J."/>
            <person name="Sieprawska-Lupa M."/>
            <person name="Goltsman E."/>
            <person name="Lapidus A."/>
            <person name="Copeland A."/>
            <person name="Glavina Del Rio T."/>
            <person name="Tice H."/>
            <person name="Dalin E."/>
            <person name="Barry K."/>
            <person name="Pitluck S."/>
            <person name="Hauser L."/>
            <person name="Land M."/>
            <person name="Lucas S."/>
            <person name="Richardson P."/>
            <person name="Whitman W.B."/>
            <person name="Kyrpides N.C."/>
        </authorList>
    </citation>
    <scope>NUCLEOTIDE SEQUENCE [LARGE SCALE GENOMIC DNA]</scope>
    <source>
        <strain evidence="3">ATCC 43576 / DSM 4855 / Z</strain>
    </source>
</reference>
<feature type="domain" description="HTH arsR-type" evidence="1">
    <location>
        <begin position="178"/>
        <end position="219"/>
    </location>
</feature>
<organism evidence="2 3">
    <name type="scientific">Methanocorpusculum labreanum (strain ATCC 43576 / DSM 4855 / Z)</name>
    <dbReference type="NCBI Taxonomy" id="410358"/>
    <lineage>
        <taxon>Archaea</taxon>
        <taxon>Methanobacteriati</taxon>
        <taxon>Methanobacteriota</taxon>
        <taxon>Stenosarchaea group</taxon>
        <taxon>Methanomicrobia</taxon>
        <taxon>Methanomicrobiales</taxon>
        <taxon>Methanocorpusculaceae</taxon>
        <taxon>Methanocorpusculum</taxon>
    </lineage>
</organism>
<dbReference type="HOGENOM" id="CLU_085608_0_0_2"/>
<accession>A2SRN9</accession>
<keyword evidence="3" id="KW-1185">Reference proteome</keyword>
<dbReference type="InterPro" id="IPR011991">
    <property type="entry name" value="ArsR-like_HTH"/>
</dbReference>
<dbReference type="KEGG" id="mla:Mlab_0824"/>
<evidence type="ECO:0000313" key="3">
    <source>
        <dbReference type="Proteomes" id="UP000000365"/>
    </source>
</evidence>
<evidence type="ECO:0000259" key="1">
    <source>
        <dbReference type="Pfam" id="PF01022"/>
    </source>
</evidence>
<proteinExistence type="predicted"/>
<dbReference type="RefSeq" id="WP_011833196.1">
    <property type="nucleotide sequence ID" value="NC_008942.1"/>
</dbReference>
<evidence type="ECO:0000313" key="2">
    <source>
        <dbReference type="EMBL" id="ABN06995.1"/>
    </source>
</evidence>
<dbReference type="EMBL" id="CP000559">
    <property type="protein sequence ID" value="ABN06995.1"/>
    <property type="molecule type" value="Genomic_DNA"/>
</dbReference>
<dbReference type="AlphaFoldDB" id="A2SRN9"/>
<dbReference type="SUPFAM" id="SSF46785">
    <property type="entry name" value="Winged helix' DNA-binding domain"/>
    <property type="match status" value="1"/>
</dbReference>